<feature type="domain" description="PROP1-like PPR" evidence="3">
    <location>
        <begin position="597"/>
        <end position="746"/>
    </location>
</feature>
<dbReference type="Pfam" id="PF17177">
    <property type="entry name" value="PPR_long"/>
    <property type="match status" value="1"/>
</dbReference>
<reference evidence="4" key="1">
    <citation type="journal article" date="2023" name="Nat. Commun.">
        <title>Diploid and tetraploid genomes of Acorus and the evolution of monocots.</title>
        <authorList>
            <person name="Ma L."/>
            <person name="Liu K.W."/>
            <person name="Li Z."/>
            <person name="Hsiao Y.Y."/>
            <person name="Qi Y."/>
            <person name="Fu T."/>
            <person name="Tang G.D."/>
            <person name="Zhang D."/>
            <person name="Sun W.H."/>
            <person name="Liu D.K."/>
            <person name="Li Y."/>
            <person name="Chen G.Z."/>
            <person name="Liu X.D."/>
            <person name="Liao X.Y."/>
            <person name="Jiang Y.T."/>
            <person name="Yu X."/>
            <person name="Hao Y."/>
            <person name="Huang J."/>
            <person name="Zhao X.W."/>
            <person name="Ke S."/>
            <person name="Chen Y.Y."/>
            <person name="Wu W.L."/>
            <person name="Hsu J.L."/>
            <person name="Lin Y.F."/>
            <person name="Huang M.D."/>
            <person name="Li C.Y."/>
            <person name="Huang L."/>
            <person name="Wang Z.W."/>
            <person name="Zhao X."/>
            <person name="Zhong W.Y."/>
            <person name="Peng D.H."/>
            <person name="Ahmad S."/>
            <person name="Lan S."/>
            <person name="Zhang J.S."/>
            <person name="Tsai W.C."/>
            <person name="Van de Peer Y."/>
            <person name="Liu Z.J."/>
        </authorList>
    </citation>
    <scope>NUCLEOTIDE SEQUENCE</scope>
    <source>
        <strain evidence="4">CP</strain>
    </source>
</reference>
<feature type="repeat" description="PPR" evidence="2">
    <location>
        <begin position="371"/>
        <end position="405"/>
    </location>
</feature>
<dbReference type="Gene3D" id="1.25.40.10">
    <property type="entry name" value="Tetratricopeptide repeat domain"/>
    <property type="match status" value="4"/>
</dbReference>
<dbReference type="AlphaFoldDB" id="A0AAV9CT10"/>
<dbReference type="InterPro" id="IPR033443">
    <property type="entry name" value="PROP1-like_PPR_dom"/>
</dbReference>
<gene>
    <name evidence="4" type="ORF">QJS10_CPB17g00493</name>
</gene>
<dbReference type="PANTHER" id="PTHR47859">
    <property type="entry name" value="PENTATRICOPEPTIDE REPEAT-CONTAINING PROTEIN"/>
    <property type="match status" value="1"/>
</dbReference>
<dbReference type="Proteomes" id="UP001180020">
    <property type="component" value="Unassembled WGS sequence"/>
</dbReference>
<dbReference type="PROSITE" id="PS51375">
    <property type="entry name" value="PPR"/>
    <property type="match status" value="3"/>
</dbReference>
<evidence type="ECO:0000313" key="5">
    <source>
        <dbReference type="Proteomes" id="UP001180020"/>
    </source>
</evidence>
<evidence type="ECO:0000259" key="3">
    <source>
        <dbReference type="Pfam" id="PF17177"/>
    </source>
</evidence>
<proteinExistence type="predicted"/>
<feature type="repeat" description="PPR" evidence="2">
    <location>
        <begin position="632"/>
        <end position="666"/>
    </location>
</feature>
<keyword evidence="5" id="KW-1185">Reference proteome</keyword>
<comment type="caution">
    <text evidence="4">The sequence shown here is derived from an EMBL/GenBank/DDBJ whole genome shotgun (WGS) entry which is preliminary data.</text>
</comment>
<dbReference type="PANTHER" id="PTHR47859:SF1">
    <property type="entry name" value="PENTATRICOPEPTIDE REPEAT-CONTAINING PROTEIN"/>
    <property type="match status" value="1"/>
</dbReference>
<organism evidence="4 5">
    <name type="scientific">Acorus calamus</name>
    <name type="common">Sweet flag</name>
    <dbReference type="NCBI Taxonomy" id="4465"/>
    <lineage>
        <taxon>Eukaryota</taxon>
        <taxon>Viridiplantae</taxon>
        <taxon>Streptophyta</taxon>
        <taxon>Embryophyta</taxon>
        <taxon>Tracheophyta</taxon>
        <taxon>Spermatophyta</taxon>
        <taxon>Magnoliopsida</taxon>
        <taxon>Liliopsida</taxon>
        <taxon>Acoraceae</taxon>
        <taxon>Acorus</taxon>
    </lineage>
</organism>
<evidence type="ECO:0000256" key="2">
    <source>
        <dbReference type="PROSITE-ProRule" id="PRU00708"/>
    </source>
</evidence>
<keyword evidence="1" id="KW-0677">Repeat</keyword>
<name>A0AAV9CT10_ACOCL</name>
<dbReference type="EMBL" id="JAUJYO010000017">
    <property type="protein sequence ID" value="KAK1291307.1"/>
    <property type="molecule type" value="Genomic_DNA"/>
</dbReference>
<reference evidence="4" key="2">
    <citation type="submission" date="2023-06" db="EMBL/GenBank/DDBJ databases">
        <authorList>
            <person name="Ma L."/>
            <person name="Liu K.-W."/>
            <person name="Li Z."/>
            <person name="Hsiao Y.-Y."/>
            <person name="Qi Y."/>
            <person name="Fu T."/>
            <person name="Tang G."/>
            <person name="Zhang D."/>
            <person name="Sun W.-H."/>
            <person name="Liu D.-K."/>
            <person name="Li Y."/>
            <person name="Chen G.-Z."/>
            <person name="Liu X.-D."/>
            <person name="Liao X.-Y."/>
            <person name="Jiang Y.-T."/>
            <person name="Yu X."/>
            <person name="Hao Y."/>
            <person name="Huang J."/>
            <person name="Zhao X.-W."/>
            <person name="Ke S."/>
            <person name="Chen Y.-Y."/>
            <person name="Wu W.-L."/>
            <person name="Hsu J.-L."/>
            <person name="Lin Y.-F."/>
            <person name="Huang M.-D."/>
            <person name="Li C.-Y."/>
            <person name="Huang L."/>
            <person name="Wang Z.-W."/>
            <person name="Zhao X."/>
            <person name="Zhong W.-Y."/>
            <person name="Peng D.-H."/>
            <person name="Ahmad S."/>
            <person name="Lan S."/>
            <person name="Zhang J.-S."/>
            <person name="Tsai W.-C."/>
            <person name="Van De Peer Y."/>
            <person name="Liu Z.-J."/>
        </authorList>
    </citation>
    <scope>NUCLEOTIDE SEQUENCE</scope>
    <source>
        <strain evidence="4">CP</strain>
        <tissue evidence="4">Leaves</tissue>
    </source>
</reference>
<dbReference type="Pfam" id="PF01535">
    <property type="entry name" value="PPR"/>
    <property type="match status" value="1"/>
</dbReference>
<sequence>MMQRSLSLIAKHARKVLADRMRCPRAFLSSKGCGIIGYNEQASSRSVQVQIVDALRSGKRDRASNMLSCIEHNDGTLKAADFEYILDYCSRAPDPLFVLETWKIMNEKEANINKRCLIFILQALSKGGYLEEAFNWLNSFVENQQTRPALFLYNIVLNGCAKMGSNVSVDYCLELMEHEMMGKSEITYWELLKVAVQQQNVSAVHEIWKDCAKYYSPNIVTLRKFIWSFSILGDLESAFIALKHMVALALRGSVSVRLSAEGRYHSNLDIPIPFATKKDKEISRPMDIKSSPRTEEVVVGTLDSGCATDADKRYSCLQPFATPSDASGIDNARIAIKMEEHADFKLENIKFRYGKSSSLKLLQSSPIMKILRWSFGDLIHACAASRNFELAERLFTEMHELGLQASAYTFDGFVKAVISTKGVIEGMKVLNAMRKRNLKPLDSTLATLSVGYSRCLELDFAEALLGQISKGNPKLIHAFNDLLASCDFMDQPERALRVLSKMKDMKVQFNRRTYELMFSLFGNVNTPYEEADVLSKAEAAKRIQAIEMSMIENGVQHNFISMKNLLRALGAEGMIEMLFQYLHVAEKQFCVRNMYSVTSLYDTVLNTLVDAKDSHAAIELFRNMKLHDVPASAATYNIMIDCCSVIRCFKSGSALLSMMLRDGFYPEACTYAAIMKIVLADEDFDRAFDLLDQSMSEGIEPDAVLFNTILKAAHREGRIDIIELCIERMHREKIQPDPQTCSCVLSSYLNRGFHSTAIEALRVLSLRMISEDESVLQECKSEFEGLVHSEDSDAEVHIIEIFKDSREHIAAALLNLRWCAIAGYELSWSPEESPWTRRLSSQSLFLRRKG</sequence>
<protein>
    <submittedName>
        <fullName evidence="4">Pentatricopeptide repeat-containing protein</fullName>
    </submittedName>
</protein>
<evidence type="ECO:0000313" key="4">
    <source>
        <dbReference type="EMBL" id="KAK1291307.1"/>
    </source>
</evidence>
<evidence type="ECO:0000256" key="1">
    <source>
        <dbReference type="ARBA" id="ARBA00022737"/>
    </source>
</evidence>
<accession>A0AAV9CT10</accession>
<dbReference type="InterPro" id="IPR011990">
    <property type="entry name" value="TPR-like_helical_dom_sf"/>
</dbReference>
<dbReference type="InterPro" id="IPR002885">
    <property type="entry name" value="PPR_rpt"/>
</dbReference>
<dbReference type="NCBIfam" id="TIGR00756">
    <property type="entry name" value="PPR"/>
    <property type="match status" value="2"/>
</dbReference>
<feature type="repeat" description="PPR" evidence="2">
    <location>
        <begin position="702"/>
        <end position="736"/>
    </location>
</feature>